<comment type="caution">
    <text evidence="11">The sequence shown here is derived from an EMBL/GenBank/DDBJ whole genome shotgun (WGS) entry which is preliminary data.</text>
</comment>
<name>A0A5M8PWM7_9LECA</name>
<dbReference type="GO" id="GO:0071949">
    <property type="term" value="F:FAD binding"/>
    <property type="evidence" value="ECO:0007669"/>
    <property type="project" value="TreeGrafter"/>
</dbReference>
<dbReference type="AlphaFoldDB" id="A0A5M8PWM7"/>
<evidence type="ECO:0000256" key="5">
    <source>
        <dbReference type="ARBA" id="ARBA00022827"/>
    </source>
</evidence>
<accession>A0A5M8PWM7</accession>
<feature type="domain" description="MTHFR SAM-binding regulatory" evidence="10">
    <location>
        <begin position="424"/>
        <end position="680"/>
    </location>
</feature>
<evidence type="ECO:0000256" key="7">
    <source>
        <dbReference type="ARBA" id="ARBA00023002"/>
    </source>
</evidence>
<dbReference type="PANTHER" id="PTHR45754:SF1">
    <property type="entry name" value="METHYLENETETRAHYDROFOLATE REDUCTASE 1"/>
    <property type="match status" value="1"/>
</dbReference>
<dbReference type="FunFam" id="3.20.20.220:FF:000002">
    <property type="entry name" value="Methylenetetrahydrofolate reductase"/>
    <property type="match status" value="1"/>
</dbReference>
<dbReference type="GO" id="GO:0004489">
    <property type="term" value="F:methylenetetrahydrofolate reductase [NAD(P)H] activity"/>
    <property type="evidence" value="ECO:0007669"/>
    <property type="project" value="InterPro"/>
</dbReference>
<dbReference type="UniPathway" id="UPA00193"/>
<proteinExistence type="inferred from homology"/>
<evidence type="ECO:0000259" key="10">
    <source>
        <dbReference type="Pfam" id="PF21895"/>
    </source>
</evidence>
<keyword evidence="4" id="KW-0285">Flavoprotein</keyword>
<comment type="pathway">
    <text evidence="2 8">One-carbon metabolism; tetrahydrofolate interconversion.</text>
</comment>
<dbReference type="Gene3D" id="3.20.20.220">
    <property type="match status" value="1"/>
</dbReference>
<feature type="compositionally biased region" description="Polar residues" evidence="9">
    <location>
        <begin position="346"/>
        <end position="355"/>
    </location>
</feature>
<dbReference type="Pfam" id="PF21895">
    <property type="entry name" value="MTHFR_C"/>
    <property type="match status" value="1"/>
</dbReference>
<sequence>MEKITDKIAALPKDGTYFSLEFFPPKTQMGFSNLQARLERMSRALRPLFVTVTWGAGGSTSSKSLELAEICQRQLGLTTCLHLTCTNMRRKLIDEALEEAKALGIRNILALRGDPPRSEEYRLNDGALEDGGEGEEGDSNEEFTWAIDLVRYIRRVYGDYFCIGVAAYPEGHADESYPEVQDPLHDLPYLVHKVQAGADFIMTQLFFDVNAYTSFEKLLREHESGAFKDIPIIPGLMPIQSYQILKRTTKLSHAKLPPDILDRLEGIKGDDEAVKRVGVDIISEIVEDIKAVKAAGPRGFHFYTLNLEKALAFILERTKLIRPSTPGSNDDSAIDDSFPFSKGTRAHTNGVNNVDGTGKSHPRKDFDRRRLSSTTSPHNRIIVDPPPSSHNSTISASEAGHPTSPTLASRATTLAISSGEGSLGREATWDDFPNGRFGDARSPAYGEIDGYGTSLHVSISYARQLWGAPSTRQEIGKLFVRHVQGDLESLPWSEGDVNAETAVIRKELVALIDQRGWWTVASQPSVDGVLSSDPIFGWGPAGGFIFQKSFVELFLPAREWKSRLRPHLESAAVSAEVSWYAGNAAGEFESSEAAEAVNAVTWGAFPGKEIVTPTIVEEVSFRAWMEEAFAIWAEWERVYYGRGLGDEETRRLLRECREGCWLVNVICHGYREAGRLWEILMEA</sequence>
<reference evidence="11 12" key="1">
    <citation type="submission" date="2019-09" db="EMBL/GenBank/DDBJ databases">
        <title>The hologenome of the rock-dwelling lichen Lasallia pustulata.</title>
        <authorList>
            <person name="Greshake Tzovaras B."/>
            <person name="Segers F."/>
            <person name="Bicker A."/>
            <person name="Dal Grande F."/>
            <person name="Otte J."/>
            <person name="Hankeln T."/>
            <person name="Schmitt I."/>
            <person name="Ebersberger I."/>
        </authorList>
    </citation>
    <scope>NUCLEOTIDE SEQUENCE [LARGE SCALE GENOMIC DNA]</scope>
    <source>
        <strain evidence="11">A1-1</strain>
    </source>
</reference>
<dbReference type="NCBIfam" id="TIGR00677">
    <property type="entry name" value="fadh2_euk"/>
    <property type="match status" value="1"/>
</dbReference>
<gene>
    <name evidence="11" type="ORF">FRX48_03210</name>
</gene>
<dbReference type="InterPro" id="IPR004621">
    <property type="entry name" value="Fadh2_euk"/>
</dbReference>
<evidence type="ECO:0000256" key="2">
    <source>
        <dbReference type="ARBA" id="ARBA00004777"/>
    </source>
</evidence>
<dbReference type="SUPFAM" id="SSF51730">
    <property type="entry name" value="FAD-linked oxidoreductase"/>
    <property type="match status" value="1"/>
</dbReference>
<evidence type="ECO:0000256" key="9">
    <source>
        <dbReference type="SAM" id="MobiDB-lite"/>
    </source>
</evidence>
<evidence type="ECO:0000256" key="1">
    <source>
        <dbReference type="ARBA" id="ARBA00001974"/>
    </source>
</evidence>
<evidence type="ECO:0000256" key="8">
    <source>
        <dbReference type="RuleBase" id="RU004254"/>
    </source>
</evidence>
<feature type="region of interest" description="Disordered" evidence="9">
    <location>
        <begin position="120"/>
        <end position="139"/>
    </location>
</feature>
<evidence type="ECO:0000313" key="11">
    <source>
        <dbReference type="EMBL" id="KAA6413464.1"/>
    </source>
</evidence>
<dbReference type="InterPro" id="IPR029041">
    <property type="entry name" value="FAD-linked_oxidoreductase-like"/>
</dbReference>
<organism evidence="11 12">
    <name type="scientific">Lasallia pustulata</name>
    <dbReference type="NCBI Taxonomy" id="136370"/>
    <lineage>
        <taxon>Eukaryota</taxon>
        <taxon>Fungi</taxon>
        <taxon>Dikarya</taxon>
        <taxon>Ascomycota</taxon>
        <taxon>Pezizomycotina</taxon>
        <taxon>Lecanoromycetes</taxon>
        <taxon>OSLEUM clade</taxon>
        <taxon>Umbilicariomycetidae</taxon>
        <taxon>Umbilicariales</taxon>
        <taxon>Umbilicariaceae</taxon>
        <taxon>Lasallia</taxon>
    </lineage>
</organism>
<comment type="cofactor">
    <cofactor evidence="1">
        <name>FAD</name>
        <dbReference type="ChEBI" id="CHEBI:57692"/>
    </cofactor>
</comment>
<comment type="similarity">
    <text evidence="3">Belongs to the methylenetetrahydrofolate reductase family.</text>
</comment>
<dbReference type="InterPro" id="IPR053806">
    <property type="entry name" value="MTHFR_C"/>
</dbReference>
<feature type="compositionally biased region" description="Acidic residues" evidence="9">
    <location>
        <begin position="127"/>
        <end position="139"/>
    </location>
</feature>
<dbReference type="OrthoDB" id="16284at2759"/>
<dbReference type="CDD" id="cd00537">
    <property type="entry name" value="MTHFR"/>
    <property type="match status" value="1"/>
</dbReference>
<dbReference type="EMBL" id="VXIT01000004">
    <property type="protein sequence ID" value="KAA6413464.1"/>
    <property type="molecule type" value="Genomic_DNA"/>
</dbReference>
<dbReference type="GO" id="GO:0009086">
    <property type="term" value="P:methionine biosynthetic process"/>
    <property type="evidence" value="ECO:0007669"/>
    <property type="project" value="TreeGrafter"/>
</dbReference>
<protein>
    <submittedName>
        <fullName evidence="11">Methylenetetrahydrofolate reductase</fullName>
    </submittedName>
</protein>
<evidence type="ECO:0000256" key="4">
    <source>
        <dbReference type="ARBA" id="ARBA00022630"/>
    </source>
</evidence>
<evidence type="ECO:0000256" key="3">
    <source>
        <dbReference type="ARBA" id="ARBA00006743"/>
    </source>
</evidence>
<dbReference type="GO" id="GO:0005829">
    <property type="term" value="C:cytosol"/>
    <property type="evidence" value="ECO:0007669"/>
    <property type="project" value="TreeGrafter"/>
</dbReference>
<evidence type="ECO:0000313" key="12">
    <source>
        <dbReference type="Proteomes" id="UP000324767"/>
    </source>
</evidence>
<dbReference type="InterPro" id="IPR003171">
    <property type="entry name" value="Mehydrof_redctse-like"/>
</dbReference>
<keyword evidence="7" id="KW-0560">Oxidoreductase</keyword>
<feature type="region of interest" description="Disordered" evidence="9">
    <location>
        <begin position="322"/>
        <end position="405"/>
    </location>
</feature>
<keyword evidence="6" id="KW-0521">NADP</keyword>
<keyword evidence="5" id="KW-0274">FAD</keyword>
<evidence type="ECO:0000256" key="6">
    <source>
        <dbReference type="ARBA" id="ARBA00022857"/>
    </source>
</evidence>
<dbReference type="PANTHER" id="PTHR45754">
    <property type="entry name" value="METHYLENETETRAHYDROFOLATE REDUCTASE"/>
    <property type="match status" value="1"/>
</dbReference>
<dbReference type="GO" id="GO:0035999">
    <property type="term" value="P:tetrahydrofolate interconversion"/>
    <property type="evidence" value="ECO:0007669"/>
    <property type="project" value="UniProtKB-UniPathway"/>
</dbReference>
<dbReference type="Pfam" id="PF02219">
    <property type="entry name" value="MTHFR"/>
    <property type="match status" value="1"/>
</dbReference>
<dbReference type="Proteomes" id="UP000324767">
    <property type="component" value="Unassembled WGS sequence"/>
</dbReference>